<feature type="region of interest" description="Disordered" evidence="1">
    <location>
        <begin position="76"/>
        <end position="99"/>
    </location>
</feature>
<feature type="compositionally biased region" description="Basic and acidic residues" evidence="1">
    <location>
        <begin position="76"/>
        <end position="88"/>
    </location>
</feature>
<dbReference type="AlphaFoldDB" id="A0A7N0V9H5"/>
<evidence type="ECO:0000313" key="3">
    <source>
        <dbReference type="Proteomes" id="UP000594263"/>
    </source>
</evidence>
<sequence>MNESSAEHRKSASSTEQHKSTSSAEQHKSVSSVEQIKSHIDSPFPKAGICNFSALSTQKALAPNLHVNVSEISEEHKGATDCSSDKTIGDTNIAPSSTQHSLPEVINLDPEIEVERNTHEVKDLTDDMAVDENNIHEVKGANDDMAVDEPLEKQFLTVEETDAIPICGIDATTKTCLTVVKPSSEMNGTTSQNATQVLKKEVSVATGTGNVPVAEGDEPELMMVERNSTTDEGLAKFDPIKTDPTSSTDLNLTREMKIPETSLLAGAEVISADSSIPAVKSSEITNITLESGVPDEGGVTHEVKTDVDLANANPA</sequence>
<dbReference type="EnsemblPlants" id="Kaladp0192s0020.1.v1.1">
    <property type="protein sequence ID" value="Kaladp0192s0020.1.v1.1.CDS.1"/>
    <property type="gene ID" value="Kaladp0192s0020.v1.1"/>
</dbReference>
<feature type="compositionally biased region" description="Polar residues" evidence="1">
    <location>
        <begin position="12"/>
        <end position="35"/>
    </location>
</feature>
<feature type="compositionally biased region" description="Basic and acidic residues" evidence="1">
    <location>
        <begin position="1"/>
        <end position="10"/>
    </location>
</feature>
<accession>A0A7N0V9H5</accession>
<feature type="compositionally biased region" description="Basic and acidic residues" evidence="1">
    <location>
        <begin position="298"/>
        <end position="307"/>
    </location>
</feature>
<keyword evidence="3" id="KW-1185">Reference proteome</keyword>
<dbReference type="Gramene" id="Kaladp0192s0020.1.v1.1">
    <property type="protein sequence ID" value="Kaladp0192s0020.1.v1.1.CDS.1"/>
    <property type="gene ID" value="Kaladp0192s0020.v1.1"/>
</dbReference>
<organism evidence="2 3">
    <name type="scientific">Kalanchoe fedtschenkoi</name>
    <name type="common">Lavender scallops</name>
    <name type="synonym">South American air plant</name>
    <dbReference type="NCBI Taxonomy" id="63787"/>
    <lineage>
        <taxon>Eukaryota</taxon>
        <taxon>Viridiplantae</taxon>
        <taxon>Streptophyta</taxon>
        <taxon>Embryophyta</taxon>
        <taxon>Tracheophyta</taxon>
        <taxon>Spermatophyta</taxon>
        <taxon>Magnoliopsida</taxon>
        <taxon>eudicotyledons</taxon>
        <taxon>Gunneridae</taxon>
        <taxon>Pentapetalae</taxon>
        <taxon>Saxifragales</taxon>
        <taxon>Crassulaceae</taxon>
        <taxon>Kalanchoe</taxon>
    </lineage>
</organism>
<evidence type="ECO:0000256" key="1">
    <source>
        <dbReference type="SAM" id="MobiDB-lite"/>
    </source>
</evidence>
<feature type="region of interest" description="Disordered" evidence="1">
    <location>
        <begin position="290"/>
        <end position="315"/>
    </location>
</feature>
<dbReference type="Proteomes" id="UP000594263">
    <property type="component" value="Unplaced"/>
</dbReference>
<evidence type="ECO:0000313" key="2">
    <source>
        <dbReference type="EnsemblPlants" id="Kaladp0192s0020.1.v1.1.CDS.1"/>
    </source>
</evidence>
<name>A0A7N0V9H5_KALFE</name>
<feature type="compositionally biased region" description="Polar residues" evidence="1">
    <location>
        <begin position="89"/>
        <end position="99"/>
    </location>
</feature>
<proteinExistence type="predicted"/>
<protein>
    <submittedName>
        <fullName evidence="2">Uncharacterized protein</fullName>
    </submittedName>
</protein>
<feature type="region of interest" description="Disordered" evidence="1">
    <location>
        <begin position="1"/>
        <end position="37"/>
    </location>
</feature>
<reference evidence="2" key="1">
    <citation type="submission" date="2021-01" db="UniProtKB">
        <authorList>
            <consortium name="EnsemblPlants"/>
        </authorList>
    </citation>
    <scope>IDENTIFICATION</scope>
</reference>